<dbReference type="Proteomes" id="UP000827872">
    <property type="component" value="Linkage Group LG13"/>
</dbReference>
<protein>
    <submittedName>
        <fullName evidence="1">RIMS-binding protein 2</fullName>
    </submittedName>
</protein>
<gene>
    <name evidence="1" type="primary">RIMBP2_3</name>
    <name evidence="1" type="ORF">K3G42_017420</name>
</gene>
<dbReference type="EMBL" id="CM037626">
    <property type="protein sequence ID" value="KAH8012394.1"/>
    <property type="molecule type" value="Genomic_DNA"/>
</dbReference>
<accession>A0ACB8FZ48</accession>
<comment type="caution">
    <text evidence="1">The sequence shown here is derived from an EMBL/GenBank/DDBJ whole genome shotgun (WGS) entry which is preliminary data.</text>
</comment>
<sequence>MLQGCISKLKTGHHHATLALTEPSLASGVDIADGYSSRDRLSPEIYEESETDPGAEDISTRIFVALFDYDPLTMSPNPDAVEEELPFKEGQVIKVYGDKDVDGFYRGETCARLGLIPCNMVSEIQADDEEMMDQLLKQGFLPLNTPVEKLVKRLSDFSSIEEARQLASRIQTQLKSAVLRFSPEKKTYEN</sequence>
<evidence type="ECO:0000313" key="1">
    <source>
        <dbReference type="EMBL" id="KAH8012394.1"/>
    </source>
</evidence>
<reference evidence="1" key="1">
    <citation type="submission" date="2021-08" db="EMBL/GenBank/DDBJ databases">
        <title>The first chromosome-level gecko genome reveals the dynamic sex chromosomes of Neotropical dwarf geckos (Sphaerodactylidae: Sphaerodactylus).</title>
        <authorList>
            <person name="Pinto B.J."/>
            <person name="Keating S.E."/>
            <person name="Gamble T."/>
        </authorList>
    </citation>
    <scope>NUCLEOTIDE SEQUENCE</scope>
    <source>
        <strain evidence="1">TG3544</strain>
    </source>
</reference>
<proteinExistence type="predicted"/>
<keyword evidence="2" id="KW-1185">Reference proteome</keyword>
<evidence type="ECO:0000313" key="2">
    <source>
        <dbReference type="Proteomes" id="UP000827872"/>
    </source>
</evidence>
<name>A0ACB8FZ48_9SAUR</name>
<organism evidence="1 2">
    <name type="scientific">Sphaerodactylus townsendi</name>
    <dbReference type="NCBI Taxonomy" id="933632"/>
    <lineage>
        <taxon>Eukaryota</taxon>
        <taxon>Metazoa</taxon>
        <taxon>Chordata</taxon>
        <taxon>Craniata</taxon>
        <taxon>Vertebrata</taxon>
        <taxon>Euteleostomi</taxon>
        <taxon>Lepidosauria</taxon>
        <taxon>Squamata</taxon>
        <taxon>Bifurcata</taxon>
        <taxon>Gekkota</taxon>
        <taxon>Sphaerodactylidae</taxon>
        <taxon>Sphaerodactylus</taxon>
    </lineage>
</organism>